<name>A0A5B7HC37_PORTR</name>
<sequence>MPTSPADIQCASFSLQPKLEDGETVEALCILYQEAAGASDGGQTDNCFTLEGSIGIYFSSSHYLLCQYSDIHKLFFSTPKTPCSHINRIECMNVTCGHGEIVVGFKDDGVSVLGPCAKYSSTVSVLDHNDCHTVTGPPQGEQVEYDWKIWRICGGNEQDFYLMTAVHISENTNGILQYDSIICCRVKLV</sequence>
<keyword evidence="2" id="KW-1185">Reference proteome</keyword>
<evidence type="ECO:0000313" key="1">
    <source>
        <dbReference type="EMBL" id="MPC66518.1"/>
    </source>
</evidence>
<dbReference type="Proteomes" id="UP000324222">
    <property type="component" value="Unassembled WGS sequence"/>
</dbReference>
<reference evidence="1 2" key="1">
    <citation type="submission" date="2019-05" db="EMBL/GenBank/DDBJ databases">
        <title>Another draft genome of Portunus trituberculatus and its Hox gene families provides insights of decapod evolution.</title>
        <authorList>
            <person name="Jeong J.-H."/>
            <person name="Song I."/>
            <person name="Kim S."/>
            <person name="Choi T."/>
            <person name="Kim D."/>
            <person name="Ryu S."/>
            <person name="Kim W."/>
        </authorList>
    </citation>
    <scope>NUCLEOTIDE SEQUENCE [LARGE SCALE GENOMIC DNA]</scope>
    <source>
        <tissue evidence="1">Muscle</tissue>
    </source>
</reference>
<dbReference type="EMBL" id="VSRR010024874">
    <property type="protein sequence ID" value="MPC66518.1"/>
    <property type="molecule type" value="Genomic_DNA"/>
</dbReference>
<accession>A0A5B7HC37</accession>
<protein>
    <submittedName>
        <fullName evidence="1">Uncharacterized protein</fullName>
    </submittedName>
</protein>
<dbReference type="AlphaFoldDB" id="A0A5B7HC37"/>
<comment type="caution">
    <text evidence="1">The sequence shown here is derived from an EMBL/GenBank/DDBJ whole genome shotgun (WGS) entry which is preliminary data.</text>
</comment>
<gene>
    <name evidence="1" type="ORF">E2C01_060666</name>
</gene>
<proteinExistence type="predicted"/>
<evidence type="ECO:0000313" key="2">
    <source>
        <dbReference type="Proteomes" id="UP000324222"/>
    </source>
</evidence>
<organism evidence="1 2">
    <name type="scientific">Portunus trituberculatus</name>
    <name type="common">Swimming crab</name>
    <name type="synonym">Neptunus trituberculatus</name>
    <dbReference type="NCBI Taxonomy" id="210409"/>
    <lineage>
        <taxon>Eukaryota</taxon>
        <taxon>Metazoa</taxon>
        <taxon>Ecdysozoa</taxon>
        <taxon>Arthropoda</taxon>
        <taxon>Crustacea</taxon>
        <taxon>Multicrustacea</taxon>
        <taxon>Malacostraca</taxon>
        <taxon>Eumalacostraca</taxon>
        <taxon>Eucarida</taxon>
        <taxon>Decapoda</taxon>
        <taxon>Pleocyemata</taxon>
        <taxon>Brachyura</taxon>
        <taxon>Eubrachyura</taxon>
        <taxon>Portunoidea</taxon>
        <taxon>Portunidae</taxon>
        <taxon>Portuninae</taxon>
        <taxon>Portunus</taxon>
    </lineage>
</organism>